<feature type="compositionally biased region" description="Basic and acidic residues" evidence="1">
    <location>
        <begin position="238"/>
        <end position="278"/>
    </location>
</feature>
<feature type="compositionally biased region" description="Low complexity" evidence="1">
    <location>
        <begin position="31"/>
        <end position="40"/>
    </location>
</feature>
<feature type="region of interest" description="Disordered" evidence="1">
    <location>
        <begin position="1"/>
        <end position="217"/>
    </location>
</feature>
<feature type="region of interest" description="Disordered" evidence="1">
    <location>
        <begin position="235"/>
        <end position="401"/>
    </location>
</feature>
<evidence type="ECO:0000256" key="1">
    <source>
        <dbReference type="SAM" id="MobiDB-lite"/>
    </source>
</evidence>
<keyword evidence="3" id="KW-1185">Reference proteome</keyword>
<dbReference type="EMBL" id="LT853695">
    <property type="protein sequence ID" value="SMQ49545.1"/>
    <property type="molecule type" value="Genomic_DNA"/>
</dbReference>
<feature type="compositionally biased region" description="Basic and acidic residues" evidence="1">
    <location>
        <begin position="191"/>
        <end position="205"/>
    </location>
</feature>
<feature type="compositionally biased region" description="Basic and acidic residues" evidence="1">
    <location>
        <begin position="316"/>
        <end position="333"/>
    </location>
</feature>
<evidence type="ECO:0000313" key="3">
    <source>
        <dbReference type="Proteomes" id="UP000215127"/>
    </source>
</evidence>
<sequence>MEKSMWADVPADESKPKKTAPLPPADSTLSAAATTFAPHAADPPPPSVATLDTFAQTAPPQEDLFDDVVPEESMRIRSDDDLFSDDFTPAPEPTVVRSAPQTAPEVAPQPARTTGEAPPTRARGRGRGRGRGAYDERNQNRGNNHAQPRAAHSAPHNGSPKPAEATSQVPAQTSTQTQKSAPPPENAPTASRKDGPTSVRGDRHATGGVRKPKLSEDELAAKMAKISLKNADLTAAHARAEADAASFEHREQQAKHVAEQRKKEERRDRQQMMGEREKNRARKLRALGNREWDSEKQEDDFRGGGRHDKKGGFAGDKGDYSDGREYLLREPRGGGRGQAGIRAANQGGAEGRLEVPKADDFPSLPPAAKSEAMPAKTAEAEVFSDSAKPSGKSWADQVEAS</sequence>
<accession>A0A1X7RQ53</accession>
<dbReference type="AlphaFoldDB" id="A0A1X7RQ53"/>
<organism evidence="2 3">
    <name type="scientific">Zymoseptoria tritici (strain ST99CH_3D7)</name>
    <dbReference type="NCBI Taxonomy" id="1276538"/>
    <lineage>
        <taxon>Eukaryota</taxon>
        <taxon>Fungi</taxon>
        <taxon>Dikarya</taxon>
        <taxon>Ascomycota</taxon>
        <taxon>Pezizomycotina</taxon>
        <taxon>Dothideomycetes</taxon>
        <taxon>Dothideomycetidae</taxon>
        <taxon>Mycosphaerellales</taxon>
        <taxon>Mycosphaerellaceae</taxon>
        <taxon>Zymoseptoria</taxon>
    </lineage>
</organism>
<dbReference type="STRING" id="1276538.A0A1X7RQ53"/>
<proteinExistence type="predicted"/>
<name>A0A1X7RQ53_ZYMT9</name>
<feature type="compositionally biased region" description="Basic and acidic residues" evidence="1">
    <location>
        <begin position="288"/>
        <end position="306"/>
    </location>
</feature>
<dbReference type="Proteomes" id="UP000215127">
    <property type="component" value="Chromosome 4"/>
</dbReference>
<protein>
    <submittedName>
        <fullName evidence="2">Uncharacterized protein</fullName>
    </submittedName>
</protein>
<evidence type="ECO:0000313" key="2">
    <source>
        <dbReference type="EMBL" id="SMQ49545.1"/>
    </source>
</evidence>
<gene>
    <name evidence="2" type="ORF">ZT3D7_G4696</name>
</gene>
<feature type="compositionally biased region" description="Polar residues" evidence="1">
    <location>
        <begin position="165"/>
        <end position="180"/>
    </location>
</feature>
<feature type="compositionally biased region" description="Basic and acidic residues" evidence="1">
    <location>
        <begin position="351"/>
        <end position="360"/>
    </location>
</feature>
<reference evidence="2 3" key="1">
    <citation type="submission" date="2016-06" db="EMBL/GenBank/DDBJ databases">
        <authorList>
            <person name="Kjaerup R.B."/>
            <person name="Dalgaard T.S."/>
            <person name="Juul-Madsen H.R."/>
        </authorList>
    </citation>
    <scope>NUCLEOTIDE SEQUENCE [LARGE SCALE GENOMIC DNA]</scope>
</reference>